<dbReference type="PANTHER" id="PTHR37984">
    <property type="entry name" value="PROTEIN CBG26694"/>
    <property type="match status" value="1"/>
</dbReference>
<reference evidence="12" key="2">
    <citation type="submission" date="2025-05" db="UniProtKB">
        <authorList>
            <consortium name="EnsemblMetazoa"/>
        </authorList>
    </citation>
    <scope>IDENTIFICATION</scope>
    <source>
        <strain evidence="12">Foshan</strain>
    </source>
</reference>
<dbReference type="Gene3D" id="4.10.60.10">
    <property type="entry name" value="Zinc finger, CCHC-type"/>
    <property type="match status" value="1"/>
</dbReference>
<accession>A0ABM1YJH9</accession>
<dbReference type="InterPro" id="IPR001878">
    <property type="entry name" value="Znf_CCHC"/>
</dbReference>
<dbReference type="InterPro" id="IPR050951">
    <property type="entry name" value="Retrovirus_Pol_polyprotein"/>
</dbReference>
<keyword evidence="6" id="KW-0695">RNA-directed DNA polymerase</keyword>
<dbReference type="InterPro" id="IPR036875">
    <property type="entry name" value="Znf_CCHC_sf"/>
</dbReference>
<evidence type="ECO:0000259" key="9">
    <source>
        <dbReference type="PROSITE" id="PS50158"/>
    </source>
</evidence>
<dbReference type="SUPFAM" id="SSF57756">
    <property type="entry name" value="Retrovirus zinc finger-like domains"/>
    <property type="match status" value="1"/>
</dbReference>
<feature type="domain" description="Peptidase A2" evidence="10">
    <location>
        <begin position="297"/>
        <end position="315"/>
    </location>
</feature>
<dbReference type="Gene3D" id="3.10.10.10">
    <property type="entry name" value="HIV Type 1 Reverse Transcriptase, subunit A, domain 1"/>
    <property type="match status" value="1"/>
</dbReference>
<dbReference type="Proteomes" id="UP000069940">
    <property type="component" value="Unassembled WGS sequence"/>
</dbReference>
<dbReference type="EnsemblMetazoa" id="AALFPA23_009719.R13439">
    <property type="protein sequence ID" value="AALFPA23_009719.P13439"/>
    <property type="gene ID" value="AALFPA23_009719"/>
</dbReference>
<keyword evidence="7" id="KW-0862">Zinc</keyword>
<feature type="region of interest" description="Disordered" evidence="8">
    <location>
        <begin position="151"/>
        <end position="213"/>
    </location>
</feature>
<reference evidence="13" key="1">
    <citation type="journal article" date="2015" name="Proc. Natl. Acad. Sci. U.S.A.">
        <title>Genome sequence of the Asian Tiger mosquito, Aedes albopictus, reveals insights into its biology, genetics, and evolution.</title>
        <authorList>
            <person name="Chen X.G."/>
            <person name="Jiang X."/>
            <person name="Gu J."/>
            <person name="Xu M."/>
            <person name="Wu Y."/>
            <person name="Deng Y."/>
            <person name="Zhang C."/>
            <person name="Bonizzoni M."/>
            <person name="Dermauw W."/>
            <person name="Vontas J."/>
            <person name="Armbruster P."/>
            <person name="Huang X."/>
            <person name="Yang Y."/>
            <person name="Zhang H."/>
            <person name="He W."/>
            <person name="Peng H."/>
            <person name="Liu Y."/>
            <person name="Wu K."/>
            <person name="Chen J."/>
            <person name="Lirakis M."/>
            <person name="Topalis P."/>
            <person name="Van Leeuwen T."/>
            <person name="Hall A.B."/>
            <person name="Jiang X."/>
            <person name="Thorpe C."/>
            <person name="Mueller R.L."/>
            <person name="Sun C."/>
            <person name="Waterhouse R.M."/>
            <person name="Yan G."/>
            <person name="Tu Z.J."/>
            <person name="Fang X."/>
            <person name="James A.A."/>
        </authorList>
    </citation>
    <scope>NUCLEOTIDE SEQUENCE [LARGE SCALE GENOMIC DNA]</scope>
    <source>
        <strain evidence="13">Foshan</strain>
    </source>
</reference>
<dbReference type="PROSITE" id="PS50158">
    <property type="entry name" value="ZF_CCHC"/>
    <property type="match status" value="1"/>
</dbReference>
<keyword evidence="3" id="KW-0540">Nuclease</keyword>
<dbReference type="Pfam" id="PF00078">
    <property type="entry name" value="RVT_1"/>
    <property type="match status" value="1"/>
</dbReference>
<dbReference type="Pfam" id="PF17917">
    <property type="entry name" value="RT_RNaseH"/>
    <property type="match status" value="1"/>
</dbReference>
<organism evidence="12 13">
    <name type="scientific">Aedes albopictus</name>
    <name type="common">Asian tiger mosquito</name>
    <name type="synonym">Stegomyia albopicta</name>
    <dbReference type="NCBI Taxonomy" id="7160"/>
    <lineage>
        <taxon>Eukaryota</taxon>
        <taxon>Metazoa</taxon>
        <taxon>Ecdysozoa</taxon>
        <taxon>Arthropoda</taxon>
        <taxon>Hexapoda</taxon>
        <taxon>Insecta</taxon>
        <taxon>Pterygota</taxon>
        <taxon>Neoptera</taxon>
        <taxon>Endopterygota</taxon>
        <taxon>Diptera</taxon>
        <taxon>Nematocera</taxon>
        <taxon>Culicoidea</taxon>
        <taxon>Culicidae</taxon>
        <taxon>Culicinae</taxon>
        <taxon>Aedini</taxon>
        <taxon>Aedes</taxon>
        <taxon>Stegomyia</taxon>
    </lineage>
</organism>
<evidence type="ECO:0000256" key="6">
    <source>
        <dbReference type="ARBA" id="ARBA00022918"/>
    </source>
</evidence>
<keyword evidence="7" id="KW-0479">Metal-binding</keyword>
<keyword evidence="4" id="KW-0255">Endonuclease</keyword>
<proteinExistence type="predicted"/>
<keyword evidence="5" id="KW-0378">Hydrolase</keyword>
<evidence type="ECO:0000256" key="8">
    <source>
        <dbReference type="SAM" id="MobiDB-lite"/>
    </source>
</evidence>
<evidence type="ECO:0000256" key="3">
    <source>
        <dbReference type="ARBA" id="ARBA00022722"/>
    </source>
</evidence>
<keyword evidence="13" id="KW-1185">Reference proteome</keyword>
<dbReference type="InterPro" id="IPR043128">
    <property type="entry name" value="Rev_trsase/Diguanyl_cyclase"/>
</dbReference>
<dbReference type="PROSITE" id="PS50175">
    <property type="entry name" value="ASP_PROT_RETROV"/>
    <property type="match status" value="1"/>
</dbReference>
<dbReference type="InterPro" id="IPR043502">
    <property type="entry name" value="DNA/RNA_pol_sf"/>
</dbReference>
<evidence type="ECO:0000313" key="12">
    <source>
        <dbReference type="EnsemblMetazoa" id="AALFPA23_009719.P13439"/>
    </source>
</evidence>
<dbReference type="CDD" id="cd01647">
    <property type="entry name" value="RT_LTR"/>
    <property type="match status" value="1"/>
</dbReference>
<dbReference type="PROSITE" id="PS00141">
    <property type="entry name" value="ASP_PROTEASE"/>
    <property type="match status" value="1"/>
</dbReference>
<feature type="compositionally biased region" description="Basic and acidic residues" evidence="8">
    <location>
        <begin position="198"/>
        <end position="210"/>
    </location>
</feature>
<keyword evidence="7" id="KW-0863">Zinc-finger</keyword>
<keyword evidence="1" id="KW-0808">Transferase</keyword>
<feature type="compositionally biased region" description="Polar residues" evidence="8">
    <location>
        <begin position="157"/>
        <end position="166"/>
    </location>
</feature>
<evidence type="ECO:0000256" key="5">
    <source>
        <dbReference type="ARBA" id="ARBA00022801"/>
    </source>
</evidence>
<keyword evidence="2" id="KW-0548">Nucleotidyltransferase</keyword>
<dbReference type="InterPro" id="IPR000477">
    <property type="entry name" value="RT_dom"/>
</dbReference>
<evidence type="ECO:0000259" key="10">
    <source>
        <dbReference type="PROSITE" id="PS50175"/>
    </source>
</evidence>
<evidence type="ECO:0008006" key="14">
    <source>
        <dbReference type="Google" id="ProtNLM"/>
    </source>
</evidence>
<dbReference type="PANTHER" id="PTHR37984:SF9">
    <property type="entry name" value="INTEGRASE CATALYTIC DOMAIN-CONTAINING PROTEIN"/>
    <property type="match status" value="1"/>
</dbReference>
<evidence type="ECO:0000313" key="13">
    <source>
        <dbReference type="Proteomes" id="UP000069940"/>
    </source>
</evidence>
<dbReference type="InterPro" id="IPR001969">
    <property type="entry name" value="Aspartic_peptidase_AS"/>
</dbReference>
<dbReference type="SMART" id="SM00343">
    <property type="entry name" value="ZnF_C2HC"/>
    <property type="match status" value="2"/>
</dbReference>
<sequence>MKLLYLSLGKELQSIVKAANLRPSLTDPQCYSIFVKNIETHLRSMTDTTAEHQAFLKMKQGKDESTVTFHARLIRGVKLCGYNADDESRFVRAQLLEGLRNKELAKAARTYGYDTNFIVQSATREEVYEEETAERTVDANILEIGRRSGVGRKRINTHQQFGNPATKQRRTNSDFMRNGPWRPERPRQAGNSTQQARDGQRSPRTQDRNTRCPRCNNLFHRNPQCPALTRTCDNCGKRGHFAVACRSERPNAVQQISKQADAESSGEENVSYEKQNIFALTLEDALVDCCIGSARPISFLIDSGADVNVIGGEDWVHLKQDYDSGFAQLQIIQQPNKSLHAYASAKPMPVKCTFKATVVVPGTEKPSVVAIFHVVSGGSRSLLGRSTAHDLNLLKVGKTVNSFESNDSDSVFPKMPGVQVKFSVDPTIPPSKNAYYNVPAAFREAARKRLEEKHGIIEKVTKAPGWISGMSAVAKGKSDFRLVVNMRAPNKAINREYFRLPLIDEMRVKLHGAKYFSKLGLSNAFHHLELCEESRDLTTFLTENGMYRFTRLMFGVNCAPEIFQREMNRLFAGMENVIVYIDDILIFAETLDELRQTVEKVLQILRENNLTLNRAKCEYDKSSLTFLGQLLDGDGFHVDEEKIKSLRNFREPASISELRSFLGLASYISTYKYAQNQREALSAVWGVQHFSYFLLGRHFTLRTDVQGVAFILNSSREESKRALTRADGWALRLSPYSYDVEYVRGMDNIADPSSRLYNGEDEPFNDDASPWEIGRLEANSVEILTEDEIITATSEDETLKPVLAALESGLWSDVDKTYHNVRDELSVQDGMIIKTGCAVIPTSLQDKALKVAHEVF</sequence>
<feature type="domain" description="CCHC-type" evidence="9">
    <location>
        <begin position="232"/>
        <end position="247"/>
    </location>
</feature>
<evidence type="ECO:0000259" key="11">
    <source>
        <dbReference type="PROSITE" id="PS50878"/>
    </source>
</evidence>
<evidence type="ECO:0000256" key="2">
    <source>
        <dbReference type="ARBA" id="ARBA00022695"/>
    </source>
</evidence>
<protein>
    <recommendedName>
        <fullName evidence="14">Reverse transcriptase</fullName>
    </recommendedName>
</protein>
<dbReference type="SUPFAM" id="SSF56672">
    <property type="entry name" value="DNA/RNA polymerases"/>
    <property type="match status" value="1"/>
</dbReference>
<evidence type="ECO:0000256" key="1">
    <source>
        <dbReference type="ARBA" id="ARBA00022679"/>
    </source>
</evidence>
<evidence type="ECO:0000256" key="4">
    <source>
        <dbReference type="ARBA" id="ARBA00022759"/>
    </source>
</evidence>
<dbReference type="Gene3D" id="3.30.70.270">
    <property type="match status" value="1"/>
</dbReference>
<dbReference type="InterPro" id="IPR001995">
    <property type="entry name" value="Peptidase_A2_cat"/>
</dbReference>
<feature type="domain" description="Reverse transcriptase" evidence="11">
    <location>
        <begin position="454"/>
        <end position="631"/>
    </location>
</feature>
<name>A0ABM1YJH9_AEDAL</name>
<dbReference type="PROSITE" id="PS50878">
    <property type="entry name" value="RT_POL"/>
    <property type="match status" value="1"/>
</dbReference>
<dbReference type="InterPro" id="IPR041373">
    <property type="entry name" value="RT_RNaseH"/>
</dbReference>
<evidence type="ECO:0000256" key="7">
    <source>
        <dbReference type="PROSITE-ProRule" id="PRU00047"/>
    </source>
</evidence>
<dbReference type="RefSeq" id="XP_062713419.1">
    <property type="nucleotide sequence ID" value="XM_062857435.1"/>
</dbReference>
<dbReference type="GeneID" id="134290321"/>